<organism evidence="3 4">
    <name type="scientific">Phycicoccus avicenniae</name>
    <dbReference type="NCBI Taxonomy" id="2828860"/>
    <lineage>
        <taxon>Bacteria</taxon>
        <taxon>Bacillati</taxon>
        <taxon>Actinomycetota</taxon>
        <taxon>Actinomycetes</taxon>
        <taxon>Micrococcales</taxon>
        <taxon>Intrasporangiaceae</taxon>
        <taxon>Phycicoccus</taxon>
    </lineage>
</organism>
<evidence type="ECO:0000256" key="2">
    <source>
        <dbReference type="SAM" id="Phobius"/>
    </source>
</evidence>
<dbReference type="AlphaFoldDB" id="A0A941D8D0"/>
<keyword evidence="2" id="KW-0812">Transmembrane</keyword>
<accession>A0A941D8D0</accession>
<evidence type="ECO:0000313" key="4">
    <source>
        <dbReference type="Proteomes" id="UP000677016"/>
    </source>
</evidence>
<reference evidence="3" key="1">
    <citation type="submission" date="2021-04" db="EMBL/GenBank/DDBJ databases">
        <title>Phycicoccus avicenniae sp. nov., a novel endophytic actinomycetes isolated from branch of Avicennia mariana.</title>
        <authorList>
            <person name="Tuo L."/>
        </authorList>
    </citation>
    <scope>NUCLEOTIDE SEQUENCE</scope>
    <source>
        <strain evidence="3">BSK3Z-2</strain>
    </source>
</reference>
<dbReference type="RefSeq" id="WP_211602637.1">
    <property type="nucleotide sequence ID" value="NZ_JAGSNF010000010.1"/>
</dbReference>
<feature type="compositionally biased region" description="Low complexity" evidence="1">
    <location>
        <begin position="154"/>
        <end position="164"/>
    </location>
</feature>
<name>A0A941D8D0_9MICO</name>
<dbReference type="EMBL" id="JAGSNF010000010">
    <property type="protein sequence ID" value="MBR7743381.1"/>
    <property type="molecule type" value="Genomic_DNA"/>
</dbReference>
<keyword evidence="2" id="KW-1133">Transmembrane helix</keyword>
<dbReference type="Proteomes" id="UP000677016">
    <property type="component" value="Unassembled WGS sequence"/>
</dbReference>
<comment type="caution">
    <text evidence="3">The sequence shown here is derived from an EMBL/GenBank/DDBJ whole genome shotgun (WGS) entry which is preliminary data.</text>
</comment>
<evidence type="ECO:0000313" key="3">
    <source>
        <dbReference type="EMBL" id="MBR7743381.1"/>
    </source>
</evidence>
<keyword evidence="4" id="KW-1185">Reference proteome</keyword>
<gene>
    <name evidence="3" type="ORF">KC207_08775</name>
</gene>
<sequence>MILLGIVLVLVALGLGALLVVGAVRLEDPVVIDVLGGSVNLPPIVFLVAGMVLISLFWLGWAVLRTGARRSRRRRHDTKEAERRAKEQRAAEEQRMKDEVAARDRQLEAERRAHEEETQRLRREADERNAGRQSGPGTESRRAEVTDGRGTGDGSTTTAPTTSDDSSRTSGGGTVPPPPPPRG</sequence>
<feature type="transmembrane region" description="Helical" evidence="2">
    <location>
        <begin position="42"/>
        <end position="64"/>
    </location>
</feature>
<evidence type="ECO:0000256" key="1">
    <source>
        <dbReference type="SAM" id="MobiDB-lite"/>
    </source>
</evidence>
<protein>
    <submittedName>
        <fullName evidence="3">Uncharacterized protein</fullName>
    </submittedName>
</protein>
<keyword evidence="2" id="KW-0472">Membrane</keyword>
<proteinExistence type="predicted"/>
<feature type="region of interest" description="Disordered" evidence="1">
    <location>
        <begin position="70"/>
        <end position="183"/>
    </location>
</feature>
<feature type="compositionally biased region" description="Basic and acidic residues" evidence="1">
    <location>
        <begin position="77"/>
        <end position="130"/>
    </location>
</feature>